<comment type="caution">
    <text evidence="2">The sequence shown here is derived from an EMBL/GenBank/DDBJ whole genome shotgun (WGS) entry which is preliminary data.</text>
</comment>
<accession>A0ABS6FMQ7</accession>
<dbReference type="Pfam" id="PF01380">
    <property type="entry name" value="SIS"/>
    <property type="match status" value="1"/>
</dbReference>
<proteinExistence type="predicted"/>
<dbReference type="Proteomes" id="UP000743001">
    <property type="component" value="Unassembled WGS sequence"/>
</dbReference>
<keyword evidence="3" id="KW-1185">Reference proteome</keyword>
<evidence type="ECO:0000259" key="1">
    <source>
        <dbReference type="PROSITE" id="PS51464"/>
    </source>
</evidence>
<feature type="domain" description="SIS" evidence="1">
    <location>
        <begin position="31"/>
        <end position="174"/>
    </location>
</feature>
<reference evidence="2 3" key="1">
    <citation type="submission" date="2021-06" db="EMBL/GenBank/DDBJ databases">
        <authorList>
            <person name="Sun Q."/>
            <person name="Li D."/>
        </authorList>
    </citation>
    <scope>NUCLEOTIDE SEQUENCE [LARGE SCALE GENOMIC DNA]</scope>
    <source>
        <strain evidence="2 3">MSJ-6</strain>
    </source>
</reference>
<dbReference type="CDD" id="cd05014">
    <property type="entry name" value="SIS_Kpsf"/>
    <property type="match status" value="1"/>
</dbReference>
<dbReference type="PROSITE" id="PS51464">
    <property type="entry name" value="SIS"/>
    <property type="match status" value="1"/>
</dbReference>
<sequence>MIHEWVREALQNEANALMSTSEQVGEEYVKAVEMLQHCTGKVVVTGIGKSGHIGKKIAASLSSTGTPAFFVHSAEAVHGDSGMIESKDVVILLSNSGETAEVLNVLNIIRKIGSQCIAITKNPESTLGRGSSAVLSYRYEREADHLGLAPTTSALLQLAVGDALVVTLCKVKGFTKESFHLFHPGGSLGNQLSQAGDKAQSEQGK</sequence>
<evidence type="ECO:0000313" key="3">
    <source>
        <dbReference type="Proteomes" id="UP000743001"/>
    </source>
</evidence>
<dbReference type="PANTHER" id="PTHR42745:SF1">
    <property type="entry name" value="ARABINOSE 5-PHOSPHATE ISOMERASE KDSD"/>
    <property type="match status" value="1"/>
</dbReference>
<protein>
    <submittedName>
        <fullName evidence="2">SIS domain-containing protein</fullName>
    </submittedName>
</protein>
<gene>
    <name evidence="2" type="ORF">KQJ23_06595</name>
</gene>
<dbReference type="InterPro" id="IPR001347">
    <property type="entry name" value="SIS_dom"/>
</dbReference>
<dbReference type="InterPro" id="IPR050986">
    <property type="entry name" value="GutQ/KpsF_isomerases"/>
</dbReference>
<dbReference type="PANTHER" id="PTHR42745">
    <property type="match status" value="1"/>
</dbReference>
<name>A0ABS6FMQ7_9BACL</name>
<dbReference type="InterPro" id="IPR035474">
    <property type="entry name" value="SIS_Kpsf"/>
</dbReference>
<organism evidence="2 3">
    <name type="scientific">Paenibacillus brevis</name>
    <dbReference type="NCBI Taxonomy" id="2841508"/>
    <lineage>
        <taxon>Bacteria</taxon>
        <taxon>Bacillati</taxon>
        <taxon>Bacillota</taxon>
        <taxon>Bacilli</taxon>
        <taxon>Bacillales</taxon>
        <taxon>Paenibacillaceae</taxon>
        <taxon>Paenibacillus</taxon>
    </lineage>
</organism>
<evidence type="ECO:0000313" key="2">
    <source>
        <dbReference type="EMBL" id="MBU5671500.1"/>
    </source>
</evidence>
<dbReference type="RefSeq" id="WP_216477964.1">
    <property type="nucleotide sequence ID" value="NZ_JAHLQJ010000004.1"/>
</dbReference>
<dbReference type="EMBL" id="JAHLQJ010000004">
    <property type="protein sequence ID" value="MBU5671500.1"/>
    <property type="molecule type" value="Genomic_DNA"/>
</dbReference>